<dbReference type="InterPro" id="IPR016047">
    <property type="entry name" value="M23ase_b-sheet_dom"/>
</dbReference>
<feature type="domain" description="M23ase beta-sheet core" evidence="2">
    <location>
        <begin position="279"/>
        <end position="378"/>
    </location>
</feature>
<sequence length="387" mass="40377">MTDELQRPAGELPERPAAFTGSIESLGFTSGEAPSTAAIVLPAAEVALTSRRALREAERAATRRSGRTAPASRESEVAAIVPAAIGPVTPTRAAHSATPAFSAPTVPARAAAIAPTGRRAHRAVERPAPRPQMRHGLQASRVPMMRRIAQRALPPTVMLAVAGLLIGTTVPANALFRPSDVAASTNLSSIATGESAEKAIEPAQVLELNAAATAAAPVASRDDWTVTSYAEILRAKYGNRDFTYTTSGTGAVRWPFPFATTISSGYGDRVAPCRGCSSYHRGTDFTPGYGTPIQALADGVVSDRQEGWSYGSHVFIDHVINGQKVTTLYAHMETGSSPLVPGQSVAAGDFVGLVGNTGASTGPHLHLEVRLDGIPVDPFAWLTTNAS</sequence>
<gene>
    <name evidence="3" type="ORF">FHX53_002456</name>
</gene>
<organism evidence="3 4">
    <name type="scientific">Microcella alkalica</name>
    <dbReference type="NCBI Taxonomy" id="355930"/>
    <lineage>
        <taxon>Bacteria</taxon>
        <taxon>Bacillati</taxon>
        <taxon>Actinomycetota</taxon>
        <taxon>Actinomycetes</taxon>
        <taxon>Micrococcales</taxon>
        <taxon>Microbacteriaceae</taxon>
        <taxon>Microcella</taxon>
    </lineage>
</organism>
<dbReference type="CDD" id="cd12797">
    <property type="entry name" value="M23_peptidase"/>
    <property type="match status" value="1"/>
</dbReference>
<dbReference type="EMBL" id="JACGWX010000008">
    <property type="protein sequence ID" value="MBA8848842.1"/>
    <property type="molecule type" value="Genomic_DNA"/>
</dbReference>
<keyword evidence="4" id="KW-1185">Reference proteome</keyword>
<dbReference type="SUPFAM" id="SSF51261">
    <property type="entry name" value="Duplicated hybrid motif"/>
    <property type="match status" value="1"/>
</dbReference>
<protein>
    <submittedName>
        <fullName evidence="3">Murein DD-endopeptidase MepM/ murein hydrolase activator NlpD</fullName>
    </submittedName>
</protein>
<dbReference type="Gene3D" id="2.70.70.10">
    <property type="entry name" value="Glucose Permease (Domain IIA)"/>
    <property type="match status" value="1"/>
</dbReference>
<comment type="caution">
    <text evidence="3">The sequence shown here is derived from an EMBL/GenBank/DDBJ whole genome shotgun (WGS) entry which is preliminary data.</text>
</comment>
<dbReference type="InterPro" id="IPR050570">
    <property type="entry name" value="Cell_wall_metabolism_enzyme"/>
</dbReference>
<evidence type="ECO:0000313" key="3">
    <source>
        <dbReference type="EMBL" id="MBA8848842.1"/>
    </source>
</evidence>
<evidence type="ECO:0000256" key="1">
    <source>
        <dbReference type="SAM" id="MobiDB-lite"/>
    </source>
</evidence>
<dbReference type="Proteomes" id="UP000585905">
    <property type="component" value="Unassembled WGS sequence"/>
</dbReference>
<dbReference type="InterPro" id="IPR011055">
    <property type="entry name" value="Dup_hybrid_motif"/>
</dbReference>
<proteinExistence type="predicted"/>
<feature type="region of interest" description="Disordered" evidence="1">
    <location>
        <begin position="115"/>
        <end position="134"/>
    </location>
</feature>
<dbReference type="RefSeq" id="WP_182491622.1">
    <property type="nucleotide sequence ID" value="NZ_BAAAOV010000008.1"/>
</dbReference>
<dbReference type="PANTHER" id="PTHR21666">
    <property type="entry name" value="PEPTIDASE-RELATED"/>
    <property type="match status" value="1"/>
</dbReference>
<reference evidence="3 4" key="1">
    <citation type="submission" date="2020-07" db="EMBL/GenBank/DDBJ databases">
        <title>Sequencing the genomes of 1000 actinobacteria strains.</title>
        <authorList>
            <person name="Klenk H.-P."/>
        </authorList>
    </citation>
    <scope>NUCLEOTIDE SEQUENCE [LARGE SCALE GENOMIC DNA]</scope>
    <source>
        <strain evidence="3 4">DSM 19663</strain>
    </source>
</reference>
<dbReference type="AlphaFoldDB" id="A0A839EEM3"/>
<name>A0A839EEM3_9MICO</name>
<evidence type="ECO:0000259" key="2">
    <source>
        <dbReference type="Pfam" id="PF01551"/>
    </source>
</evidence>
<keyword evidence="3" id="KW-0378">Hydrolase</keyword>
<evidence type="ECO:0000313" key="4">
    <source>
        <dbReference type="Proteomes" id="UP000585905"/>
    </source>
</evidence>
<accession>A0A839EEM3</accession>
<dbReference type="PANTHER" id="PTHR21666:SF270">
    <property type="entry name" value="MUREIN HYDROLASE ACTIVATOR ENVC"/>
    <property type="match status" value="1"/>
</dbReference>
<dbReference type="Pfam" id="PF01551">
    <property type="entry name" value="Peptidase_M23"/>
    <property type="match status" value="1"/>
</dbReference>
<dbReference type="GO" id="GO:0004222">
    <property type="term" value="F:metalloendopeptidase activity"/>
    <property type="evidence" value="ECO:0007669"/>
    <property type="project" value="TreeGrafter"/>
</dbReference>